<evidence type="ECO:0000256" key="1">
    <source>
        <dbReference type="SAM" id="MobiDB-lite"/>
    </source>
</evidence>
<dbReference type="SUPFAM" id="SSF50249">
    <property type="entry name" value="Nucleic acid-binding proteins"/>
    <property type="match status" value="1"/>
</dbReference>
<feature type="compositionally biased region" description="Polar residues" evidence="1">
    <location>
        <begin position="135"/>
        <end position="150"/>
    </location>
</feature>
<evidence type="ECO:0000313" key="3">
    <source>
        <dbReference type="EMBL" id="CAG9284259.1"/>
    </source>
</evidence>
<dbReference type="PANTHER" id="PTHR10724:SF10">
    <property type="entry name" value="S1 RNA-BINDING DOMAIN-CONTAINING PROTEIN 1"/>
    <property type="match status" value="1"/>
</dbReference>
<dbReference type="InterPro" id="IPR012340">
    <property type="entry name" value="NA-bd_OB-fold"/>
</dbReference>
<dbReference type="GO" id="GO:0003735">
    <property type="term" value="F:structural constituent of ribosome"/>
    <property type="evidence" value="ECO:0007669"/>
    <property type="project" value="TreeGrafter"/>
</dbReference>
<dbReference type="Pfam" id="PF00575">
    <property type="entry name" value="S1"/>
    <property type="match status" value="1"/>
</dbReference>
<dbReference type="CDD" id="cd00164">
    <property type="entry name" value="S1_like"/>
    <property type="match status" value="1"/>
</dbReference>
<dbReference type="AlphaFoldDB" id="A0A8J9X4E9"/>
<dbReference type="InterPro" id="IPR003029">
    <property type="entry name" value="S1_domain"/>
</dbReference>
<feature type="region of interest" description="Disordered" evidence="1">
    <location>
        <begin position="349"/>
        <end position="446"/>
    </location>
</feature>
<evidence type="ECO:0000259" key="2">
    <source>
        <dbReference type="PROSITE" id="PS50126"/>
    </source>
</evidence>
<feature type="compositionally biased region" description="Basic and acidic residues" evidence="1">
    <location>
        <begin position="434"/>
        <end position="446"/>
    </location>
</feature>
<dbReference type="SMART" id="SM00316">
    <property type="entry name" value="S1"/>
    <property type="match status" value="1"/>
</dbReference>
<proteinExistence type="predicted"/>
<gene>
    <name evidence="3" type="ORF">PTTT1_LOCUS25376</name>
</gene>
<dbReference type="GO" id="GO:0006412">
    <property type="term" value="P:translation"/>
    <property type="evidence" value="ECO:0007669"/>
    <property type="project" value="TreeGrafter"/>
</dbReference>
<feature type="compositionally biased region" description="Basic residues" evidence="1">
    <location>
        <begin position="80"/>
        <end position="90"/>
    </location>
</feature>
<feature type="region of interest" description="Disordered" evidence="1">
    <location>
        <begin position="50"/>
        <end position="219"/>
    </location>
</feature>
<dbReference type="PANTHER" id="PTHR10724">
    <property type="entry name" value="30S RIBOSOMAL PROTEIN S1"/>
    <property type="match status" value="1"/>
</dbReference>
<dbReference type="GO" id="GO:0003729">
    <property type="term" value="F:mRNA binding"/>
    <property type="evidence" value="ECO:0007669"/>
    <property type="project" value="TreeGrafter"/>
</dbReference>
<reference evidence="3" key="1">
    <citation type="submission" date="2022-02" db="EMBL/GenBank/DDBJ databases">
        <authorList>
            <person name="Giguere J D."/>
        </authorList>
    </citation>
    <scope>NUCLEOTIDE SEQUENCE</scope>
    <source>
        <strain evidence="3">CCAP 1055/1</strain>
    </source>
</reference>
<dbReference type="Gene3D" id="2.40.50.140">
    <property type="entry name" value="Nucleic acid-binding proteins"/>
    <property type="match status" value="1"/>
</dbReference>
<feature type="compositionally biased region" description="Basic and acidic residues" evidence="1">
    <location>
        <begin position="91"/>
        <end position="100"/>
    </location>
</feature>
<dbReference type="EMBL" id="OU594943">
    <property type="protein sequence ID" value="CAG9284259.1"/>
    <property type="molecule type" value="Genomic_DNA"/>
</dbReference>
<dbReference type="PROSITE" id="PS50126">
    <property type="entry name" value="S1"/>
    <property type="match status" value="1"/>
</dbReference>
<accession>A0A8J9X4E9</accession>
<organism evidence="3">
    <name type="scientific">Phaeodactylum tricornutum</name>
    <name type="common">Diatom</name>
    <dbReference type="NCBI Taxonomy" id="2850"/>
    <lineage>
        <taxon>Eukaryota</taxon>
        <taxon>Sar</taxon>
        <taxon>Stramenopiles</taxon>
        <taxon>Ochrophyta</taxon>
        <taxon>Bacillariophyta</taxon>
        <taxon>Bacillariophyceae</taxon>
        <taxon>Bacillariophycidae</taxon>
        <taxon>Naviculales</taxon>
        <taxon>Phaeodactylaceae</taxon>
        <taxon>Phaeodactylum</taxon>
    </lineage>
</organism>
<dbReference type="Proteomes" id="UP000836788">
    <property type="component" value="Chromosome 2"/>
</dbReference>
<sequence>MGGSGAQKRRRLQRQPPKGGSSKEYHANGDNGNKLAVKGVNRYRAMPAADAPLTRAIPARLPTNTPPSGLASRRLQAIKSKIKKPKHLKRKLETTDDTSERQLLLTQLKEFEHKKNNLAAKSQPYPAKKARTESKASNQDDFTESSFTTENKPEQESHNHGRHTKTDDQLPERKEVAQSVSKEEEEKSPNTNSDDSSDDESVNEAIARQRGKRRRGRKDTSILVEAITLSDTKAENATGGRVGDPDPTNKTTTRQDDNRYCRGRKPVTDFRVGESYPGKVVYSKQFGVFLDIGSHSDAFCHVSRCQDDFVESAEAVHRPGDEVSARILEIDKRRKRITVSLQSEAKLEDERKSIQARQQRLEKRKPKSNKNQSLIRNDKDPVTHSHSSTTNDTFTKQLGAEDNARSGVNFPDLLSKAQSEMTPTELKRARKLERRAARREAQPEKQ</sequence>
<protein>
    <recommendedName>
        <fullName evidence="2">S1 motif domain-containing protein</fullName>
    </recommendedName>
</protein>
<feature type="compositionally biased region" description="Basic and acidic residues" evidence="1">
    <location>
        <begin position="151"/>
        <end position="188"/>
    </location>
</feature>
<feature type="compositionally biased region" description="Polar residues" evidence="1">
    <location>
        <begin position="384"/>
        <end position="396"/>
    </location>
</feature>
<name>A0A8J9X4E9_PHATR</name>
<feature type="domain" description="S1 motif" evidence="2">
    <location>
        <begin position="273"/>
        <end position="342"/>
    </location>
</feature>
<feature type="region of interest" description="Disordered" evidence="1">
    <location>
        <begin position="234"/>
        <end position="258"/>
    </location>
</feature>
<feature type="region of interest" description="Disordered" evidence="1">
    <location>
        <begin position="1"/>
        <end position="34"/>
    </location>
</feature>
<dbReference type="InterPro" id="IPR050437">
    <property type="entry name" value="Ribos_protein_bS1-like"/>
</dbReference>